<evidence type="ECO:0000256" key="9">
    <source>
        <dbReference type="ARBA" id="ARBA00023136"/>
    </source>
</evidence>
<accession>A0A2T3J785</accession>
<keyword evidence="3" id="KW-0813">Transport</keyword>
<dbReference type="Proteomes" id="UP000240987">
    <property type="component" value="Unassembled WGS sequence"/>
</dbReference>
<dbReference type="PROSITE" id="PS50893">
    <property type="entry name" value="ABC_TRANSPORTER_2"/>
    <property type="match status" value="2"/>
</dbReference>
<comment type="similarity">
    <text evidence="2">Belongs to the ABC transporter superfamily.</text>
</comment>
<dbReference type="RefSeq" id="WP_107245774.1">
    <property type="nucleotide sequence ID" value="NZ_JAKJUA010000042.1"/>
</dbReference>
<dbReference type="Pfam" id="PF00005">
    <property type="entry name" value="ABC_tran"/>
    <property type="match status" value="2"/>
</dbReference>
<keyword evidence="7 11" id="KW-0067">ATP-binding</keyword>
<dbReference type="InterPro" id="IPR003439">
    <property type="entry name" value="ABC_transporter-like_ATP-bd"/>
</dbReference>
<evidence type="ECO:0000256" key="3">
    <source>
        <dbReference type="ARBA" id="ARBA00022448"/>
    </source>
</evidence>
<evidence type="ECO:0000256" key="6">
    <source>
        <dbReference type="ARBA" id="ARBA00022741"/>
    </source>
</evidence>
<evidence type="ECO:0000256" key="7">
    <source>
        <dbReference type="ARBA" id="ARBA00022840"/>
    </source>
</evidence>
<evidence type="ECO:0000313" key="12">
    <source>
        <dbReference type="Proteomes" id="UP000240987"/>
    </source>
</evidence>
<comment type="caution">
    <text evidence="11">The sequence shown here is derived from an EMBL/GenBank/DDBJ whole genome shotgun (WGS) entry which is preliminary data.</text>
</comment>
<gene>
    <name evidence="11" type="ORF">C9J12_26690</name>
</gene>
<dbReference type="GO" id="GO:0055085">
    <property type="term" value="P:transmembrane transport"/>
    <property type="evidence" value="ECO:0007669"/>
    <property type="project" value="UniProtKB-ARBA"/>
</dbReference>
<dbReference type="SUPFAM" id="SSF52540">
    <property type="entry name" value="P-loop containing nucleoside triphosphate hydrolases"/>
    <property type="match status" value="2"/>
</dbReference>
<evidence type="ECO:0000256" key="8">
    <source>
        <dbReference type="ARBA" id="ARBA00022967"/>
    </source>
</evidence>
<dbReference type="PANTHER" id="PTHR43297:SF14">
    <property type="entry name" value="ATPASE AAA-TYPE CORE DOMAIN-CONTAINING PROTEIN"/>
    <property type="match status" value="1"/>
</dbReference>
<dbReference type="Pfam" id="PF08352">
    <property type="entry name" value="oligo_HPY"/>
    <property type="match status" value="2"/>
</dbReference>
<dbReference type="InterPro" id="IPR027417">
    <property type="entry name" value="P-loop_NTPase"/>
</dbReference>
<sequence length="539" mass="59956">MPDQAILQVRNLSVSFTTNDGMVEAVKNINFDLHAGETLAIVGESGSGKSVSSNALMCLLPDNAIISSQSNIIFDGEPILAKTERQMQSIRGERIGMIFQEPMTSLNPYLRVGIQVAEAIMCHRRISQSQAKIRVLELFKLVHLPNPEQAYTKYPHEFSGGQLQRIMIAMALINEPNILIADEPTTALDVTVQAEVLDLIKEIQTKMGMAILFVTHDLGIVKHFADRVLVMCKGEIVEEGKTKQLFHAPQHEYTQMLINSIPKGQKDPIKANAPDLLHAEDIRVKFLIKSHFIKSRNQYFEAVKGISFTLKQGETLGIVGESGSGKSTLGRAIIGLLPSTGKIAYKGIDLSSLTDKERFELKKDVQMVFQDPYGSLSPRMTVGEIITEGLTVHQPHLSKQERLQKARIALEEVRLDPHSINRYPHEFSGGQRQRIAIARALILDPSFILLDEPTSALDRSVQLTVIDLLKDIQAKSNIGFLFISHDLSVVKALSDRVLVMQNGEVMEQGTAEEIFHNPQHEYTKNLINASFDLDEEAIA</sequence>
<dbReference type="GO" id="GO:0005524">
    <property type="term" value="F:ATP binding"/>
    <property type="evidence" value="ECO:0007669"/>
    <property type="project" value="UniProtKB-KW"/>
</dbReference>
<evidence type="ECO:0000313" key="11">
    <source>
        <dbReference type="EMBL" id="PSU44601.1"/>
    </source>
</evidence>
<dbReference type="Gene3D" id="3.40.50.300">
    <property type="entry name" value="P-loop containing nucleotide triphosphate hydrolases"/>
    <property type="match status" value="2"/>
</dbReference>
<dbReference type="AlphaFoldDB" id="A0A2T3J785"/>
<dbReference type="PANTHER" id="PTHR43297">
    <property type="entry name" value="OLIGOPEPTIDE TRANSPORT ATP-BINDING PROTEIN APPD"/>
    <property type="match status" value="1"/>
</dbReference>
<dbReference type="InterPro" id="IPR013563">
    <property type="entry name" value="Oligopep_ABC_C"/>
</dbReference>
<organism evidence="11 12">
    <name type="scientific">Photobacterium frigidiphilum</name>
    <dbReference type="NCBI Taxonomy" id="264736"/>
    <lineage>
        <taxon>Bacteria</taxon>
        <taxon>Pseudomonadati</taxon>
        <taxon>Pseudomonadota</taxon>
        <taxon>Gammaproteobacteria</taxon>
        <taxon>Vibrionales</taxon>
        <taxon>Vibrionaceae</taxon>
        <taxon>Photobacterium</taxon>
    </lineage>
</organism>
<dbReference type="GO" id="GO:0016887">
    <property type="term" value="F:ATP hydrolysis activity"/>
    <property type="evidence" value="ECO:0007669"/>
    <property type="project" value="InterPro"/>
</dbReference>
<evidence type="ECO:0000256" key="4">
    <source>
        <dbReference type="ARBA" id="ARBA00022475"/>
    </source>
</evidence>
<dbReference type="InterPro" id="IPR050388">
    <property type="entry name" value="ABC_Ni/Peptide_Import"/>
</dbReference>
<feature type="domain" description="ABC transporter" evidence="10">
    <location>
        <begin position="282"/>
        <end position="527"/>
    </location>
</feature>
<keyword evidence="5" id="KW-0997">Cell inner membrane</keyword>
<keyword evidence="12" id="KW-1185">Reference proteome</keyword>
<dbReference type="InterPro" id="IPR003593">
    <property type="entry name" value="AAA+_ATPase"/>
</dbReference>
<feature type="domain" description="ABC transporter" evidence="10">
    <location>
        <begin position="9"/>
        <end position="258"/>
    </location>
</feature>
<evidence type="ECO:0000256" key="1">
    <source>
        <dbReference type="ARBA" id="ARBA00004417"/>
    </source>
</evidence>
<dbReference type="EMBL" id="PYMJ01000047">
    <property type="protein sequence ID" value="PSU44601.1"/>
    <property type="molecule type" value="Genomic_DNA"/>
</dbReference>
<dbReference type="GO" id="GO:0005886">
    <property type="term" value="C:plasma membrane"/>
    <property type="evidence" value="ECO:0007669"/>
    <property type="project" value="UniProtKB-SubCell"/>
</dbReference>
<dbReference type="OrthoDB" id="9784450at2"/>
<dbReference type="NCBIfam" id="NF008453">
    <property type="entry name" value="PRK11308.1"/>
    <property type="match status" value="2"/>
</dbReference>
<comment type="subcellular location">
    <subcellularLocation>
        <location evidence="1">Cell inner membrane</location>
        <topology evidence="1">Peripheral membrane protein</topology>
    </subcellularLocation>
</comment>
<name>A0A2T3J785_9GAMM</name>
<dbReference type="InterPro" id="IPR017871">
    <property type="entry name" value="ABC_transporter-like_CS"/>
</dbReference>
<evidence type="ECO:0000256" key="5">
    <source>
        <dbReference type="ARBA" id="ARBA00022519"/>
    </source>
</evidence>
<keyword evidence="9" id="KW-0472">Membrane</keyword>
<dbReference type="SMART" id="SM00382">
    <property type="entry name" value="AAA"/>
    <property type="match status" value="2"/>
</dbReference>
<proteinExistence type="inferred from homology"/>
<keyword evidence="8" id="KW-1278">Translocase</keyword>
<reference evidence="11 12" key="1">
    <citation type="submission" date="2018-01" db="EMBL/GenBank/DDBJ databases">
        <title>Whole genome sequencing of Histamine producing bacteria.</title>
        <authorList>
            <person name="Butler K."/>
        </authorList>
    </citation>
    <scope>NUCLEOTIDE SEQUENCE [LARGE SCALE GENOMIC DNA]</scope>
    <source>
        <strain evidence="11 12">JCM 12947</strain>
    </source>
</reference>
<evidence type="ECO:0000256" key="2">
    <source>
        <dbReference type="ARBA" id="ARBA00005417"/>
    </source>
</evidence>
<protein>
    <submittedName>
        <fullName evidence="11">Microcin C ABC transporter ATP-binding protein</fullName>
    </submittedName>
</protein>
<dbReference type="NCBIfam" id="NF007739">
    <property type="entry name" value="PRK10419.1"/>
    <property type="match status" value="2"/>
</dbReference>
<dbReference type="FunFam" id="3.40.50.300:FF:000016">
    <property type="entry name" value="Oligopeptide ABC transporter ATP-binding component"/>
    <property type="match status" value="2"/>
</dbReference>
<dbReference type="CDD" id="cd03257">
    <property type="entry name" value="ABC_NikE_OppD_transporters"/>
    <property type="match status" value="2"/>
</dbReference>
<dbReference type="PROSITE" id="PS00211">
    <property type="entry name" value="ABC_TRANSPORTER_1"/>
    <property type="match status" value="2"/>
</dbReference>
<keyword evidence="4" id="KW-1003">Cell membrane</keyword>
<evidence type="ECO:0000259" key="10">
    <source>
        <dbReference type="PROSITE" id="PS50893"/>
    </source>
</evidence>
<dbReference type="GO" id="GO:0015833">
    <property type="term" value="P:peptide transport"/>
    <property type="evidence" value="ECO:0007669"/>
    <property type="project" value="InterPro"/>
</dbReference>
<keyword evidence="6" id="KW-0547">Nucleotide-binding</keyword>